<name>A0ABD3GI05_9MARC</name>
<dbReference type="PANTHER" id="PTHR31134">
    <property type="entry name" value="TRANSMEMBRANE PROTEIN 128"/>
    <property type="match status" value="1"/>
</dbReference>
<dbReference type="PANTHER" id="PTHR31134:SF1">
    <property type="entry name" value="TRANSMEMBRANE PROTEIN 128"/>
    <property type="match status" value="1"/>
</dbReference>
<protein>
    <recommendedName>
        <fullName evidence="4">Transmembrane protein</fullName>
    </recommendedName>
</protein>
<keyword evidence="1" id="KW-0812">Transmembrane</keyword>
<feature type="transmembrane region" description="Helical" evidence="1">
    <location>
        <begin position="138"/>
        <end position="157"/>
    </location>
</feature>
<accession>A0ABD3GI05</accession>
<evidence type="ECO:0000313" key="3">
    <source>
        <dbReference type="Proteomes" id="UP001633002"/>
    </source>
</evidence>
<comment type="caution">
    <text evidence="2">The sequence shown here is derived from an EMBL/GenBank/DDBJ whole genome shotgun (WGS) entry which is preliminary data.</text>
</comment>
<dbReference type="Proteomes" id="UP001633002">
    <property type="component" value="Unassembled WGS sequence"/>
</dbReference>
<organism evidence="2 3">
    <name type="scientific">Riccia sorocarpa</name>
    <dbReference type="NCBI Taxonomy" id="122646"/>
    <lineage>
        <taxon>Eukaryota</taxon>
        <taxon>Viridiplantae</taxon>
        <taxon>Streptophyta</taxon>
        <taxon>Embryophyta</taxon>
        <taxon>Marchantiophyta</taxon>
        <taxon>Marchantiopsida</taxon>
        <taxon>Marchantiidae</taxon>
        <taxon>Marchantiales</taxon>
        <taxon>Ricciaceae</taxon>
        <taxon>Riccia</taxon>
    </lineage>
</organism>
<dbReference type="EMBL" id="JBJQOH010000007">
    <property type="protein sequence ID" value="KAL3678241.1"/>
    <property type="molecule type" value="Genomic_DNA"/>
</dbReference>
<evidence type="ECO:0000313" key="2">
    <source>
        <dbReference type="EMBL" id="KAL3678241.1"/>
    </source>
</evidence>
<evidence type="ECO:0008006" key="4">
    <source>
        <dbReference type="Google" id="ProtNLM"/>
    </source>
</evidence>
<dbReference type="AlphaFoldDB" id="A0ABD3GI05"/>
<proteinExistence type="predicted"/>
<feature type="transmembrane region" description="Helical" evidence="1">
    <location>
        <begin position="36"/>
        <end position="53"/>
    </location>
</feature>
<sequence length="171" mass="19779">MDMRRRIGNYEYAGEINIEDLQPRPAAAPPPKWKRGVENFLWLSAAAFMLYYGDSHSNFFSVLVSNPRIVRRPFYVGLLCVAINTIIFFYLAVWIRHIRKRNEPWEYIAPGAIPTATILGVGSFFMFVVAFWPVWGFLTLPLMVTLFMAFVIISPYLPPYIKTTKDAYRAD</sequence>
<gene>
    <name evidence="2" type="ORF">R1sor_021197</name>
</gene>
<evidence type="ECO:0000256" key="1">
    <source>
        <dbReference type="SAM" id="Phobius"/>
    </source>
</evidence>
<keyword evidence="3" id="KW-1185">Reference proteome</keyword>
<reference evidence="2 3" key="1">
    <citation type="submission" date="2024-09" db="EMBL/GenBank/DDBJ databases">
        <title>Chromosome-scale assembly of Riccia sorocarpa.</title>
        <authorList>
            <person name="Paukszto L."/>
        </authorList>
    </citation>
    <scope>NUCLEOTIDE SEQUENCE [LARGE SCALE GENOMIC DNA]</scope>
    <source>
        <strain evidence="2">LP-2024</strain>
        <tissue evidence="2">Aerial parts of the thallus</tissue>
    </source>
</reference>
<keyword evidence="1" id="KW-1133">Transmembrane helix</keyword>
<dbReference type="InterPro" id="IPR033579">
    <property type="entry name" value="TMEM128"/>
</dbReference>
<keyword evidence="1" id="KW-0472">Membrane</keyword>
<feature type="transmembrane region" description="Helical" evidence="1">
    <location>
        <begin position="73"/>
        <end position="95"/>
    </location>
</feature>
<dbReference type="Pfam" id="PF20479">
    <property type="entry name" value="TMEM128"/>
    <property type="match status" value="1"/>
</dbReference>
<feature type="transmembrane region" description="Helical" evidence="1">
    <location>
        <begin position="107"/>
        <end position="132"/>
    </location>
</feature>